<accession>A0A9J6GUW2</accession>
<evidence type="ECO:0000313" key="3">
    <source>
        <dbReference type="Proteomes" id="UP000821853"/>
    </source>
</evidence>
<reference evidence="2 3" key="1">
    <citation type="journal article" date="2020" name="Cell">
        <title>Large-Scale Comparative Analyses of Tick Genomes Elucidate Their Genetic Diversity and Vector Capacities.</title>
        <authorList>
            <consortium name="Tick Genome and Microbiome Consortium (TIGMIC)"/>
            <person name="Jia N."/>
            <person name="Wang J."/>
            <person name="Shi W."/>
            <person name="Du L."/>
            <person name="Sun Y."/>
            <person name="Zhan W."/>
            <person name="Jiang J.F."/>
            <person name="Wang Q."/>
            <person name="Zhang B."/>
            <person name="Ji P."/>
            <person name="Bell-Sakyi L."/>
            <person name="Cui X.M."/>
            <person name="Yuan T.T."/>
            <person name="Jiang B.G."/>
            <person name="Yang W.F."/>
            <person name="Lam T.T."/>
            <person name="Chang Q.C."/>
            <person name="Ding S.J."/>
            <person name="Wang X.J."/>
            <person name="Zhu J.G."/>
            <person name="Ruan X.D."/>
            <person name="Zhao L."/>
            <person name="Wei J.T."/>
            <person name="Ye R.Z."/>
            <person name="Que T.C."/>
            <person name="Du C.H."/>
            <person name="Zhou Y.H."/>
            <person name="Cheng J.X."/>
            <person name="Dai P.F."/>
            <person name="Guo W.B."/>
            <person name="Han X.H."/>
            <person name="Huang E.J."/>
            <person name="Li L.F."/>
            <person name="Wei W."/>
            <person name="Gao Y.C."/>
            <person name="Liu J.Z."/>
            <person name="Shao H.Z."/>
            <person name="Wang X."/>
            <person name="Wang C.C."/>
            <person name="Yang T.C."/>
            <person name="Huo Q.B."/>
            <person name="Li W."/>
            <person name="Chen H.Y."/>
            <person name="Chen S.E."/>
            <person name="Zhou L.G."/>
            <person name="Ni X.B."/>
            <person name="Tian J.H."/>
            <person name="Sheng Y."/>
            <person name="Liu T."/>
            <person name="Pan Y.S."/>
            <person name="Xia L.Y."/>
            <person name="Li J."/>
            <person name="Zhao F."/>
            <person name="Cao W.C."/>
        </authorList>
    </citation>
    <scope>NUCLEOTIDE SEQUENCE [LARGE SCALE GENOMIC DNA]</scope>
    <source>
        <strain evidence="2">HaeL-2018</strain>
    </source>
</reference>
<keyword evidence="3" id="KW-1185">Reference proteome</keyword>
<name>A0A9J6GUW2_HAELO</name>
<feature type="region of interest" description="Disordered" evidence="1">
    <location>
        <begin position="1"/>
        <end position="21"/>
    </location>
</feature>
<dbReference type="Proteomes" id="UP000821853">
    <property type="component" value="Unassembled WGS sequence"/>
</dbReference>
<proteinExistence type="predicted"/>
<dbReference type="AlphaFoldDB" id="A0A9J6GUW2"/>
<dbReference type="EMBL" id="JABSTR010000009">
    <property type="protein sequence ID" value="KAH9378673.1"/>
    <property type="molecule type" value="Genomic_DNA"/>
</dbReference>
<gene>
    <name evidence="2" type="ORF">HPB48_003192</name>
</gene>
<dbReference type="OrthoDB" id="6373272at2759"/>
<comment type="caution">
    <text evidence="2">The sequence shown here is derived from an EMBL/GenBank/DDBJ whole genome shotgun (WGS) entry which is preliminary data.</text>
</comment>
<organism evidence="2 3">
    <name type="scientific">Haemaphysalis longicornis</name>
    <name type="common">Bush tick</name>
    <dbReference type="NCBI Taxonomy" id="44386"/>
    <lineage>
        <taxon>Eukaryota</taxon>
        <taxon>Metazoa</taxon>
        <taxon>Ecdysozoa</taxon>
        <taxon>Arthropoda</taxon>
        <taxon>Chelicerata</taxon>
        <taxon>Arachnida</taxon>
        <taxon>Acari</taxon>
        <taxon>Parasitiformes</taxon>
        <taxon>Ixodida</taxon>
        <taxon>Ixodoidea</taxon>
        <taxon>Ixodidae</taxon>
        <taxon>Haemaphysalinae</taxon>
        <taxon>Haemaphysalis</taxon>
    </lineage>
</organism>
<sequence length="288" mass="31381">MDQCCAPPPRSTRPLATEDATGTEGKTCLALPLRLSRERVRRQGSAPCAPASGTLRKAAAACCPIGGGSDEMFQVRHKGPQWLEVQAGGAAETHGTSKGIRLNMCGVWVRRAQECRRPPIVAASFVGESPAEIQCLPVVEEFVGERRVRVLRDTRCNTVIVNRCLVPDEDLTGAISPFRLLDRSVLMLPEACITVATPYFSGRLKAKCLVNSTYDLVFGNVEGARPVNCLDPHWDKEAKLHGSAPGNELDRHRPRAEATGEGHRLYARDWRSDGKPRNHPGQKSGNAN</sequence>
<feature type="compositionally biased region" description="Pro residues" evidence="1">
    <location>
        <begin position="1"/>
        <end position="11"/>
    </location>
</feature>
<evidence type="ECO:0000256" key="1">
    <source>
        <dbReference type="SAM" id="MobiDB-lite"/>
    </source>
</evidence>
<protein>
    <submittedName>
        <fullName evidence="2">Uncharacterized protein</fullName>
    </submittedName>
</protein>
<dbReference type="VEuPathDB" id="VectorBase:HLOH_044902"/>
<feature type="compositionally biased region" description="Basic and acidic residues" evidence="1">
    <location>
        <begin position="248"/>
        <end position="276"/>
    </location>
</feature>
<evidence type="ECO:0000313" key="2">
    <source>
        <dbReference type="EMBL" id="KAH9378673.1"/>
    </source>
</evidence>
<feature type="region of interest" description="Disordered" evidence="1">
    <location>
        <begin position="240"/>
        <end position="288"/>
    </location>
</feature>